<sequence>MLRTSMWMHLYHESSAAKYPKHCKNKTYILIHHNFLYTALSLK</sequence>
<dbReference type="EMBL" id="HACA01000888">
    <property type="protein sequence ID" value="CDW18249.1"/>
    <property type="molecule type" value="Transcribed_RNA"/>
</dbReference>
<feature type="non-terminal residue" evidence="1">
    <location>
        <position position="43"/>
    </location>
</feature>
<organism evidence="1">
    <name type="scientific">Lepeophtheirus salmonis</name>
    <name type="common">Salmon louse</name>
    <name type="synonym">Caligus salmonis</name>
    <dbReference type="NCBI Taxonomy" id="72036"/>
    <lineage>
        <taxon>Eukaryota</taxon>
        <taxon>Metazoa</taxon>
        <taxon>Ecdysozoa</taxon>
        <taxon>Arthropoda</taxon>
        <taxon>Crustacea</taxon>
        <taxon>Multicrustacea</taxon>
        <taxon>Hexanauplia</taxon>
        <taxon>Copepoda</taxon>
        <taxon>Siphonostomatoida</taxon>
        <taxon>Caligidae</taxon>
        <taxon>Lepeophtheirus</taxon>
    </lineage>
</organism>
<reference evidence="1" key="1">
    <citation type="submission" date="2014-05" db="EMBL/GenBank/DDBJ databases">
        <authorList>
            <person name="Chronopoulou M."/>
        </authorList>
    </citation>
    <scope>NUCLEOTIDE SEQUENCE</scope>
    <source>
        <tissue evidence="1">Whole organism</tissue>
    </source>
</reference>
<proteinExistence type="predicted"/>
<accession>A0A0K2SWX9</accession>
<name>A0A0K2SWX9_LEPSM</name>
<protein>
    <submittedName>
        <fullName evidence="1">Uncharacterized protein</fullName>
    </submittedName>
</protein>
<evidence type="ECO:0000313" key="1">
    <source>
        <dbReference type="EMBL" id="CDW18249.1"/>
    </source>
</evidence>
<dbReference type="AlphaFoldDB" id="A0A0K2SWX9"/>